<sequence length="518" mass="60548">MQNFETVEIVNPTVDYLIIKCSQNLYEHYLSEKEPGYNCEVIANWQCGVVQQDFLPFDHGESKYAILNKWIDEDEPHFKTIDNLTAKGVKIVKVQQPTTGQETQDDARSQKSQSSSRFSRNSIVKFQNSVSKMKLLNKLGGSSQQMTTLQSTIQEEYKPNLIKMPDTKKPPTPDAIIERLREQREYQTLDKQKENERMRKIKEEQIEYEEKKKEQLKQLKNKQYTYDYDGQVVFLTTKPIDLQINEILQPETKTNQPQKVIKEVNSQPEIKPVKEAFAKGDEDNRKLEKAAAVEYPKQPSLIEAMKSKQGTNIIFDNGCVKEGGEYKIPDRMSKRDYQTMVDGLQQKNKKQYEDVEDGVVEEMDTYEQKIYDAINREGDRNIKIQNEQYFKWMMEDEDIKKSYRSSSAESANAKSVYESKKQFKKHTKEKEKTSPKKLKSQFDRINAYKNFDDMKKPQNLKASKLHKALNEFDSKIQSPKWGNTDIKEIPQPNSTIYKLKHKSESQPKLPPLRQKGRI</sequence>
<feature type="coiled-coil region" evidence="1">
    <location>
        <begin position="177"/>
        <end position="222"/>
    </location>
</feature>
<gene>
    <name evidence="3" type="ORF">PPRIM_AZ9-3.1.T0120291</name>
</gene>
<dbReference type="Proteomes" id="UP000688137">
    <property type="component" value="Unassembled WGS sequence"/>
</dbReference>
<comment type="caution">
    <text evidence="3">The sequence shown here is derived from an EMBL/GenBank/DDBJ whole genome shotgun (WGS) entry which is preliminary data.</text>
</comment>
<dbReference type="AlphaFoldDB" id="A0A8S1K2X2"/>
<protein>
    <submittedName>
        <fullName evidence="3">Uncharacterized protein</fullName>
    </submittedName>
</protein>
<keyword evidence="1" id="KW-0175">Coiled coil</keyword>
<dbReference type="OMA" id="RMSKRDY"/>
<keyword evidence="4" id="KW-1185">Reference proteome</keyword>
<proteinExistence type="predicted"/>
<evidence type="ECO:0000256" key="1">
    <source>
        <dbReference type="SAM" id="Coils"/>
    </source>
</evidence>
<feature type="region of interest" description="Disordered" evidence="2">
    <location>
        <begin position="96"/>
        <end position="120"/>
    </location>
</feature>
<organism evidence="3 4">
    <name type="scientific">Paramecium primaurelia</name>
    <dbReference type="NCBI Taxonomy" id="5886"/>
    <lineage>
        <taxon>Eukaryota</taxon>
        <taxon>Sar</taxon>
        <taxon>Alveolata</taxon>
        <taxon>Ciliophora</taxon>
        <taxon>Intramacronucleata</taxon>
        <taxon>Oligohymenophorea</taxon>
        <taxon>Peniculida</taxon>
        <taxon>Parameciidae</taxon>
        <taxon>Paramecium</taxon>
    </lineage>
</organism>
<feature type="region of interest" description="Disordered" evidence="2">
    <location>
        <begin position="405"/>
        <end position="438"/>
    </location>
</feature>
<accession>A0A8S1K2X2</accession>
<feature type="region of interest" description="Disordered" evidence="2">
    <location>
        <begin position="476"/>
        <end position="518"/>
    </location>
</feature>
<evidence type="ECO:0000313" key="3">
    <source>
        <dbReference type="EMBL" id="CAD8048035.1"/>
    </source>
</evidence>
<name>A0A8S1K2X2_PARPR</name>
<evidence type="ECO:0000313" key="4">
    <source>
        <dbReference type="Proteomes" id="UP000688137"/>
    </source>
</evidence>
<dbReference type="EMBL" id="CAJJDM010000009">
    <property type="protein sequence ID" value="CAD8048035.1"/>
    <property type="molecule type" value="Genomic_DNA"/>
</dbReference>
<feature type="compositionally biased region" description="Low complexity" evidence="2">
    <location>
        <begin position="110"/>
        <end position="120"/>
    </location>
</feature>
<evidence type="ECO:0000256" key="2">
    <source>
        <dbReference type="SAM" id="MobiDB-lite"/>
    </source>
</evidence>
<reference evidence="3" key="1">
    <citation type="submission" date="2021-01" db="EMBL/GenBank/DDBJ databases">
        <authorList>
            <consortium name="Genoscope - CEA"/>
            <person name="William W."/>
        </authorList>
    </citation>
    <scope>NUCLEOTIDE SEQUENCE</scope>
</reference>